<keyword evidence="2" id="KW-1003">Cell membrane</keyword>
<evidence type="ECO:0000313" key="8">
    <source>
        <dbReference type="Proteomes" id="UP000487649"/>
    </source>
</evidence>
<comment type="subcellular location">
    <subcellularLocation>
        <location evidence="1">Cell membrane</location>
        <topology evidence="1">Multi-pass membrane protein</topology>
    </subcellularLocation>
</comment>
<feature type="domain" description="RDD" evidence="6">
    <location>
        <begin position="8"/>
        <end position="126"/>
    </location>
</feature>
<keyword evidence="4" id="KW-1133">Transmembrane helix</keyword>
<evidence type="ECO:0000256" key="3">
    <source>
        <dbReference type="ARBA" id="ARBA00022692"/>
    </source>
</evidence>
<keyword evidence="5" id="KW-0472">Membrane</keyword>
<evidence type="ECO:0000256" key="2">
    <source>
        <dbReference type="ARBA" id="ARBA00022475"/>
    </source>
</evidence>
<sequence>MKESYYLAPFKKRMNAHALDLSMTIGLMFILILALTGPIQYPVVIIVFYVMAILFPSLNHGQTIGKKLMKIKPVMIKDEKELTWWQIHLRELFKYLSLYFSFGITHLASFYMISERKDKRTIHDLIFKTRVVDLDPQLLYAQRDQAAEDDYYNHYNSQRSIR</sequence>
<evidence type="ECO:0000313" key="7">
    <source>
        <dbReference type="EMBL" id="MTK19959.1"/>
    </source>
</evidence>
<dbReference type="AlphaFoldDB" id="A0A173R1T0"/>
<proteinExistence type="predicted"/>
<evidence type="ECO:0000259" key="6">
    <source>
        <dbReference type="Pfam" id="PF06271"/>
    </source>
</evidence>
<dbReference type="InterPro" id="IPR051791">
    <property type="entry name" value="Pra-immunoreactive"/>
</dbReference>
<name>A0A173R1T0_9FIRM</name>
<dbReference type="GO" id="GO:0005886">
    <property type="term" value="C:plasma membrane"/>
    <property type="evidence" value="ECO:0007669"/>
    <property type="project" value="UniProtKB-SubCell"/>
</dbReference>
<dbReference type="PANTHER" id="PTHR36115:SF4">
    <property type="entry name" value="MEMBRANE PROTEIN"/>
    <property type="match status" value="1"/>
</dbReference>
<protein>
    <submittedName>
        <fullName evidence="7">RDD family protein</fullName>
    </submittedName>
</protein>
<organism evidence="7 8">
    <name type="scientific">Turicibacter sanguinis</name>
    <dbReference type="NCBI Taxonomy" id="154288"/>
    <lineage>
        <taxon>Bacteria</taxon>
        <taxon>Bacillati</taxon>
        <taxon>Bacillota</taxon>
        <taxon>Erysipelotrichia</taxon>
        <taxon>Erysipelotrichales</taxon>
        <taxon>Turicibacteraceae</taxon>
        <taxon>Turicibacter</taxon>
    </lineage>
</organism>
<comment type="caution">
    <text evidence="7">The sequence shown here is derived from an EMBL/GenBank/DDBJ whole genome shotgun (WGS) entry which is preliminary data.</text>
</comment>
<evidence type="ECO:0000256" key="1">
    <source>
        <dbReference type="ARBA" id="ARBA00004651"/>
    </source>
</evidence>
<dbReference type="InterPro" id="IPR010432">
    <property type="entry name" value="RDD"/>
</dbReference>
<accession>A0A173R1T0</accession>
<dbReference type="Pfam" id="PF06271">
    <property type="entry name" value="RDD"/>
    <property type="match status" value="1"/>
</dbReference>
<dbReference type="GeneID" id="60060015"/>
<evidence type="ECO:0000256" key="4">
    <source>
        <dbReference type="ARBA" id="ARBA00022989"/>
    </source>
</evidence>
<reference evidence="7 8" key="1">
    <citation type="journal article" date="2019" name="Nat. Med.">
        <title>A library of human gut bacterial isolates paired with longitudinal multiomics data enables mechanistic microbiome research.</title>
        <authorList>
            <person name="Poyet M."/>
            <person name="Groussin M."/>
            <person name="Gibbons S.M."/>
            <person name="Avila-Pacheco J."/>
            <person name="Jiang X."/>
            <person name="Kearney S.M."/>
            <person name="Perrotta A.R."/>
            <person name="Berdy B."/>
            <person name="Zhao S."/>
            <person name="Lieberman T.D."/>
            <person name="Swanson P.K."/>
            <person name="Smith M."/>
            <person name="Roesemann S."/>
            <person name="Alexander J.E."/>
            <person name="Rich S.A."/>
            <person name="Livny J."/>
            <person name="Vlamakis H."/>
            <person name="Clish C."/>
            <person name="Bullock K."/>
            <person name="Deik A."/>
            <person name="Scott J."/>
            <person name="Pierce K.A."/>
            <person name="Xavier R.J."/>
            <person name="Alm E.J."/>
        </authorList>
    </citation>
    <scope>NUCLEOTIDE SEQUENCE [LARGE SCALE GENOMIC DNA]</scope>
    <source>
        <strain evidence="7 8">BIOML-A198</strain>
    </source>
</reference>
<keyword evidence="3" id="KW-0812">Transmembrane</keyword>
<dbReference type="OrthoDB" id="1787043at2"/>
<evidence type="ECO:0000256" key="5">
    <source>
        <dbReference type="ARBA" id="ARBA00023136"/>
    </source>
</evidence>
<dbReference type="Proteomes" id="UP000487649">
    <property type="component" value="Unassembled WGS sequence"/>
</dbReference>
<dbReference type="PANTHER" id="PTHR36115">
    <property type="entry name" value="PROLINE-RICH ANTIGEN HOMOLOG-RELATED"/>
    <property type="match status" value="1"/>
</dbReference>
<gene>
    <name evidence="7" type="ORF">GMA92_00710</name>
</gene>
<dbReference type="RefSeq" id="WP_006783806.1">
    <property type="nucleotide sequence ID" value="NZ_CABJBH010000008.1"/>
</dbReference>
<dbReference type="EMBL" id="WMQE01000001">
    <property type="protein sequence ID" value="MTK19959.1"/>
    <property type="molecule type" value="Genomic_DNA"/>
</dbReference>